<gene>
    <name evidence="1" type="ORF">L228DRAFT_251446</name>
</gene>
<dbReference type="Proteomes" id="UP000076632">
    <property type="component" value="Unassembled WGS sequence"/>
</dbReference>
<proteinExistence type="predicted"/>
<organism evidence="1 2">
    <name type="scientific">Xylona heveae (strain CBS 132557 / TC161)</name>
    <dbReference type="NCBI Taxonomy" id="1328760"/>
    <lineage>
        <taxon>Eukaryota</taxon>
        <taxon>Fungi</taxon>
        <taxon>Dikarya</taxon>
        <taxon>Ascomycota</taxon>
        <taxon>Pezizomycotina</taxon>
        <taxon>Xylonomycetes</taxon>
        <taxon>Xylonales</taxon>
        <taxon>Xylonaceae</taxon>
        <taxon>Xylona</taxon>
    </lineage>
</organism>
<dbReference type="AlphaFoldDB" id="A0A164ZC62"/>
<evidence type="ECO:0000313" key="1">
    <source>
        <dbReference type="EMBL" id="KZF18921.1"/>
    </source>
</evidence>
<accession>A0A164ZC62</accession>
<dbReference type="InParanoid" id="A0A164ZC62"/>
<sequence>MREVDICKKPECVRAGELSGNPPGLGQHLCMTWTMPPEPEVCKELSFHPICKTHLS</sequence>
<protein>
    <submittedName>
        <fullName evidence="1">Uncharacterized protein</fullName>
    </submittedName>
</protein>
<dbReference type="EMBL" id="KV407468">
    <property type="protein sequence ID" value="KZF18921.1"/>
    <property type="molecule type" value="Genomic_DNA"/>
</dbReference>
<name>A0A164ZC62_XYLHT</name>
<dbReference type="GeneID" id="28898697"/>
<dbReference type="RefSeq" id="XP_018184476.1">
    <property type="nucleotide sequence ID" value="XM_018333560.1"/>
</dbReference>
<evidence type="ECO:0000313" key="2">
    <source>
        <dbReference type="Proteomes" id="UP000076632"/>
    </source>
</evidence>
<reference evidence="1 2" key="1">
    <citation type="journal article" date="2016" name="Fungal Biol.">
        <title>The genome of Xylona heveae provides a window into fungal endophytism.</title>
        <authorList>
            <person name="Gazis R."/>
            <person name="Kuo A."/>
            <person name="Riley R."/>
            <person name="LaButti K."/>
            <person name="Lipzen A."/>
            <person name="Lin J."/>
            <person name="Amirebrahimi M."/>
            <person name="Hesse C.N."/>
            <person name="Spatafora J.W."/>
            <person name="Henrissat B."/>
            <person name="Hainaut M."/>
            <person name="Grigoriev I.V."/>
            <person name="Hibbett D.S."/>
        </authorList>
    </citation>
    <scope>NUCLEOTIDE SEQUENCE [LARGE SCALE GENOMIC DNA]</scope>
    <source>
        <strain evidence="1 2">TC161</strain>
    </source>
</reference>
<keyword evidence="2" id="KW-1185">Reference proteome</keyword>